<dbReference type="EMBL" id="FONG01000032">
    <property type="protein sequence ID" value="SFF85621.1"/>
    <property type="molecule type" value="Genomic_DNA"/>
</dbReference>
<proteinExistence type="predicted"/>
<evidence type="ECO:0000313" key="3">
    <source>
        <dbReference type="Proteomes" id="UP000199323"/>
    </source>
</evidence>
<feature type="signal peptide" evidence="1">
    <location>
        <begin position="1"/>
        <end position="20"/>
    </location>
</feature>
<feature type="chain" id="PRO_5038619399" description="Lipoprotein" evidence="1">
    <location>
        <begin position="21"/>
        <end position="120"/>
    </location>
</feature>
<organism evidence="2 3">
    <name type="scientific">Actinacidiphila alni</name>
    <dbReference type="NCBI Taxonomy" id="380248"/>
    <lineage>
        <taxon>Bacteria</taxon>
        <taxon>Bacillati</taxon>
        <taxon>Actinomycetota</taxon>
        <taxon>Actinomycetes</taxon>
        <taxon>Kitasatosporales</taxon>
        <taxon>Streptomycetaceae</taxon>
        <taxon>Actinacidiphila</taxon>
    </lineage>
</organism>
<dbReference type="STRING" id="380248.SAMN05216251_13249"/>
<keyword evidence="1" id="KW-0732">Signal</keyword>
<gene>
    <name evidence="2" type="ORF">SAMN05216251_13249</name>
</gene>
<name>A0A1I2M8T4_9ACTN</name>
<evidence type="ECO:0000313" key="2">
    <source>
        <dbReference type="EMBL" id="SFF85621.1"/>
    </source>
</evidence>
<protein>
    <recommendedName>
        <fullName evidence="4">Lipoprotein</fullName>
    </recommendedName>
</protein>
<accession>A0A1I2M8T4</accession>
<dbReference type="Proteomes" id="UP000199323">
    <property type="component" value="Unassembled WGS sequence"/>
</dbReference>
<dbReference type="PROSITE" id="PS51257">
    <property type="entry name" value="PROKAR_LIPOPROTEIN"/>
    <property type="match status" value="1"/>
</dbReference>
<keyword evidence="3" id="KW-1185">Reference proteome</keyword>
<sequence length="120" mass="12106">MGKWGAGAVLGAAAVLTVTACDPADGLGASAVSATTDQLATHALKQDGVKVSWLSCSASTGKTQDKVDCLGRTEDNGKISVTGIVTKQLDDKCVQGHLTAVVGKKTVFDVRGLGNCSAKT</sequence>
<evidence type="ECO:0000256" key="1">
    <source>
        <dbReference type="SAM" id="SignalP"/>
    </source>
</evidence>
<reference evidence="2 3" key="1">
    <citation type="submission" date="2016-10" db="EMBL/GenBank/DDBJ databases">
        <authorList>
            <person name="de Groot N.N."/>
        </authorList>
    </citation>
    <scope>NUCLEOTIDE SEQUENCE [LARGE SCALE GENOMIC DNA]</scope>
    <source>
        <strain evidence="2 3">CGMCC 4.3510</strain>
    </source>
</reference>
<dbReference type="AlphaFoldDB" id="A0A1I2M8T4"/>
<evidence type="ECO:0008006" key="4">
    <source>
        <dbReference type="Google" id="ProtNLM"/>
    </source>
</evidence>